<feature type="repeat" description="TPR" evidence="1">
    <location>
        <begin position="54"/>
        <end position="87"/>
    </location>
</feature>
<evidence type="ECO:0000313" key="4">
    <source>
        <dbReference type="Proteomes" id="UP000679691"/>
    </source>
</evidence>
<proteinExistence type="predicted"/>
<dbReference type="Proteomes" id="UP000679691">
    <property type="component" value="Unassembled WGS sequence"/>
</dbReference>
<dbReference type="SUPFAM" id="SSF81901">
    <property type="entry name" value="HCP-like"/>
    <property type="match status" value="1"/>
</dbReference>
<protein>
    <submittedName>
        <fullName evidence="3">Tetratricopeptide repeat protein</fullName>
    </submittedName>
</protein>
<keyword evidence="2" id="KW-0732">Signal</keyword>
<evidence type="ECO:0000313" key="3">
    <source>
        <dbReference type="EMBL" id="MBP3943491.1"/>
    </source>
</evidence>
<feature type="repeat" description="TPR" evidence="1">
    <location>
        <begin position="515"/>
        <end position="548"/>
    </location>
</feature>
<organism evidence="3 4">
    <name type="scientific">Rhinopithecimicrobium faecis</name>
    <dbReference type="NCBI Taxonomy" id="2820698"/>
    <lineage>
        <taxon>Bacteria</taxon>
        <taxon>Pseudomonadati</taxon>
        <taxon>Bacteroidota</taxon>
        <taxon>Sphingobacteriia</taxon>
        <taxon>Sphingobacteriales</taxon>
        <taxon>Sphingobacteriaceae</taxon>
        <taxon>Rhinopithecimicrobium</taxon>
    </lineage>
</organism>
<dbReference type="AlphaFoldDB" id="A0A8T4HFP4"/>
<gene>
    <name evidence="3" type="ORF">J5U18_07930</name>
</gene>
<keyword evidence="1" id="KW-0802">TPR repeat</keyword>
<dbReference type="SUPFAM" id="SSF48452">
    <property type="entry name" value="TPR-like"/>
    <property type="match status" value="1"/>
</dbReference>
<accession>A0A8T4HFP4</accession>
<dbReference type="Pfam" id="PF13432">
    <property type="entry name" value="TPR_16"/>
    <property type="match status" value="1"/>
</dbReference>
<dbReference type="InterPro" id="IPR019734">
    <property type="entry name" value="TPR_rpt"/>
</dbReference>
<dbReference type="PROSITE" id="PS50005">
    <property type="entry name" value="TPR"/>
    <property type="match status" value="3"/>
</dbReference>
<feature type="repeat" description="TPR" evidence="1">
    <location>
        <begin position="345"/>
        <end position="378"/>
    </location>
</feature>
<dbReference type="PANTHER" id="PTHR12558">
    <property type="entry name" value="CELL DIVISION CYCLE 16,23,27"/>
    <property type="match status" value="1"/>
</dbReference>
<feature type="signal peptide" evidence="2">
    <location>
        <begin position="1"/>
        <end position="21"/>
    </location>
</feature>
<dbReference type="Pfam" id="PF13181">
    <property type="entry name" value="TPR_8"/>
    <property type="match status" value="2"/>
</dbReference>
<dbReference type="PANTHER" id="PTHR12558:SF13">
    <property type="entry name" value="CELL DIVISION CYCLE PROTEIN 27 HOMOLOG"/>
    <property type="match status" value="1"/>
</dbReference>
<reference evidence="3" key="1">
    <citation type="submission" date="2021-03" db="EMBL/GenBank/DDBJ databases">
        <authorList>
            <person name="Lu T."/>
            <person name="Wang Q."/>
            <person name="Han X."/>
        </authorList>
    </citation>
    <scope>NUCLEOTIDE SEQUENCE</scope>
    <source>
        <strain evidence="3">WQ 2009</strain>
    </source>
</reference>
<evidence type="ECO:0000256" key="2">
    <source>
        <dbReference type="SAM" id="SignalP"/>
    </source>
</evidence>
<sequence>MTNSKLLFSLLLAGSVGTVSAQSLNDAKSAIESENYGKAKSILQQLVEKQAKNGANYFYLGQIYLVNEKPDSAAIYFNQGLTVDPKSSLNQVGLGTIDLLNNNASAAESKFAAVAAGVNKKSYVELYEIGRAYLNAPKPDYAKALEYLTQAKTRTTKDALVPLALGDAYTGMNESSLAYTNYRDAVDLDASLVRAQVRQAVIIRRAQAFDEAVAQLTTITEENPNYAPTFRELAETYNAWALQPSTTEEQYKELNKKAVDSYKKYLAVTGDSSFEARLRYADFLVFAREYGELKTVSEELIKNVNVDAKIYRYLGYIAYQDKDYAKSAEYLTNLLEKINPTRVISRDYMFAGLANASLKNEAKAIELLKKAIELDPELDETIAETGFINYGDQDYPGAVTIFKAVSAFPKSDYINEATYYLGEASYLLGYNKTQAEQDASAEYKQAYESLSTILASTDKEVIEKFQKKALYYRAWSQLAQDNLEAPKGDYVPDFQKFIDTVDAEGKVEDFKSMYGDANNYVGFFYYTKGNNAKAKAYFQKVLSLNPTDEFALQMIDYVK</sequence>
<dbReference type="InterPro" id="IPR011990">
    <property type="entry name" value="TPR-like_helical_dom_sf"/>
</dbReference>
<dbReference type="Gene3D" id="1.25.40.10">
    <property type="entry name" value="Tetratricopeptide repeat domain"/>
    <property type="match status" value="2"/>
</dbReference>
<feature type="chain" id="PRO_5035910480" evidence="2">
    <location>
        <begin position="22"/>
        <end position="559"/>
    </location>
</feature>
<dbReference type="SMART" id="SM00028">
    <property type="entry name" value="TPR"/>
    <property type="match status" value="6"/>
</dbReference>
<dbReference type="EMBL" id="JAGKSB010000007">
    <property type="protein sequence ID" value="MBP3943491.1"/>
    <property type="molecule type" value="Genomic_DNA"/>
</dbReference>
<name>A0A8T4HFP4_9SPHI</name>
<dbReference type="RefSeq" id="WP_353546983.1">
    <property type="nucleotide sequence ID" value="NZ_JAGKSB010000007.1"/>
</dbReference>
<evidence type="ECO:0000256" key="1">
    <source>
        <dbReference type="PROSITE-ProRule" id="PRU00339"/>
    </source>
</evidence>
<keyword evidence="4" id="KW-1185">Reference proteome</keyword>
<comment type="caution">
    <text evidence="3">The sequence shown here is derived from an EMBL/GenBank/DDBJ whole genome shotgun (WGS) entry which is preliminary data.</text>
</comment>